<keyword evidence="6" id="KW-0175">Coiled coil</keyword>
<comment type="subcellular location">
    <subcellularLocation>
        <location evidence="1">Membrane</location>
    </subcellularLocation>
</comment>
<comment type="similarity">
    <text evidence="2">Belongs to the UPF0496 family.</text>
</comment>
<evidence type="ECO:0000256" key="4">
    <source>
        <dbReference type="ARBA" id="ARBA00022989"/>
    </source>
</evidence>
<reference evidence="9 10" key="1">
    <citation type="journal article" date="2023" name="Hortic Res">
        <title>Pangenome of water caltrop reveals structural variations and asymmetric subgenome divergence after allopolyploidization.</title>
        <authorList>
            <person name="Zhang X."/>
            <person name="Chen Y."/>
            <person name="Wang L."/>
            <person name="Yuan Y."/>
            <person name="Fang M."/>
            <person name="Shi L."/>
            <person name="Lu R."/>
            <person name="Comes H.P."/>
            <person name="Ma Y."/>
            <person name="Chen Y."/>
            <person name="Huang G."/>
            <person name="Zhou Y."/>
            <person name="Zheng Z."/>
            <person name="Qiu Y."/>
        </authorList>
    </citation>
    <scope>NUCLEOTIDE SEQUENCE [LARGE SCALE GENOMIC DNA]</scope>
    <source>
        <strain evidence="9">F231</strain>
    </source>
</reference>
<organism evidence="9 10">
    <name type="scientific">Trapa natans</name>
    <name type="common">Water chestnut</name>
    <dbReference type="NCBI Taxonomy" id="22666"/>
    <lineage>
        <taxon>Eukaryota</taxon>
        <taxon>Viridiplantae</taxon>
        <taxon>Streptophyta</taxon>
        <taxon>Embryophyta</taxon>
        <taxon>Tracheophyta</taxon>
        <taxon>Spermatophyta</taxon>
        <taxon>Magnoliopsida</taxon>
        <taxon>eudicotyledons</taxon>
        <taxon>Gunneridae</taxon>
        <taxon>Pentapetalae</taxon>
        <taxon>rosids</taxon>
        <taxon>malvids</taxon>
        <taxon>Myrtales</taxon>
        <taxon>Lythraceae</taxon>
        <taxon>Trapa</taxon>
    </lineage>
</organism>
<feature type="compositionally biased region" description="Basic and acidic residues" evidence="7">
    <location>
        <begin position="1"/>
        <end position="13"/>
    </location>
</feature>
<name>A0AAN7M6Z8_TRANT</name>
<feature type="transmembrane region" description="Helical" evidence="8">
    <location>
        <begin position="224"/>
        <end position="245"/>
    </location>
</feature>
<evidence type="ECO:0000256" key="7">
    <source>
        <dbReference type="SAM" id="MobiDB-lite"/>
    </source>
</evidence>
<feature type="coiled-coil region" evidence="6">
    <location>
        <begin position="194"/>
        <end position="221"/>
    </location>
</feature>
<dbReference type="EMBL" id="JAXQNO010000008">
    <property type="protein sequence ID" value="KAK4792952.1"/>
    <property type="molecule type" value="Genomic_DNA"/>
</dbReference>
<evidence type="ECO:0000313" key="10">
    <source>
        <dbReference type="Proteomes" id="UP001346149"/>
    </source>
</evidence>
<comment type="caution">
    <text evidence="9">The sequence shown here is derived from an EMBL/GenBank/DDBJ whole genome shotgun (WGS) entry which is preliminary data.</text>
</comment>
<dbReference type="Pfam" id="PF05055">
    <property type="entry name" value="DUF677"/>
    <property type="match status" value="1"/>
</dbReference>
<evidence type="ECO:0000256" key="3">
    <source>
        <dbReference type="ARBA" id="ARBA00022692"/>
    </source>
</evidence>
<dbReference type="PANTHER" id="PTHR31113:SF32">
    <property type="entry name" value="UPF0496 PLANT-LIKE PROTEIN"/>
    <property type="match status" value="1"/>
</dbReference>
<dbReference type="PANTHER" id="PTHR31113">
    <property type="entry name" value="UPF0496 PROTEIN 3-RELATED"/>
    <property type="match status" value="1"/>
</dbReference>
<accession>A0AAN7M6Z8</accession>
<sequence length="385" mass="43160">MLGGETSKKRGEDASQSPPHTFTPGSQYMADLTSYEAACQVDPDLRAFDHTLYERTTRVINTLAVGVEVRSLSFDSLREVTSSLLEMNQEVVKVILECKKDIWNNHQLFALVEDYFENSLQTLDFCASLERCLKKVKDNQLIIHFAIKYFDEETGSVASAEGKRYVKTLEELRRFKAAGEPFTEEFFVLFQSVYKQQLAMLEKLQLRKRKLDRKLKSAKAWTRVSNVIFVAALVSALIFSVVAAAMAAPPLITALAGAISVPIGSVGKWCNTFLKNYQSMIKAQRGLVSSMQVGTYVAIKDMDSIQQLVNRLEIEILALVESAHVPGDDDDDDVAMKLAIEEIKKRLALFIETAEDLGKGADKCSREIRMARTVVLQRMIKPPNS</sequence>
<evidence type="ECO:0000256" key="6">
    <source>
        <dbReference type="SAM" id="Coils"/>
    </source>
</evidence>
<feature type="compositionally biased region" description="Polar residues" evidence="7">
    <location>
        <begin position="14"/>
        <end position="25"/>
    </location>
</feature>
<dbReference type="GO" id="GO:0016020">
    <property type="term" value="C:membrane"/>
    <property type="evidence" value="ECO:0007669"/>
    <property type="project" value="UniProtKB-SubCell"/>
</dbReference>
<feature type="transmembrane region" description="Helical" evidence="8">
    <location>
        <begin position="251"/>
        <end position="270"/>
    </location>
</feature>
<evidence type="ECO:0000313" key="9">
    <source>
        <dbReference type="EMBL" id="KAK4792952.1"/>
    </source>
</evidence>
<gene>
    <name evidence="9" type="ORF">SAY86_023387</name>
</gene>
<dbReference type="Proteomes" id="UP001346149">
    <property type="component" value="Unassembled WGS sequence"/>
</dbReference>
<proteinExistence type="inferred from homology"/>
<evidence type="ECO:0000256" key="8">
    <source>
        <dbReference type="SAM" id="Phobius"/>
    </source>
</evidence>
<keyword evidence="10" id="KW-1185">Reference proteome</keyword>
<dbReference type="InterPro" id="IPR007749">
    <property type="entry name" value="DUF677"/>
</dbReference>
<evidence type="ECO:0000256" key="1">
    <source>
        <dbReference type="ARBA" id="ARBA00004370"/>
    </source>
</evidence>
<keyword evidence="4 8" id="KW-1133">Transmembrane helix</keyword>
<feature type="region of interest" description="Disordered" evidence="7">
    <location>
        <begin position="1"/>
        <end position="25"/>
    </location>
</feature>
<evidence type="ECO:0000256" key="5">
    <source>
        <dbReference type="ARBA" id="ARBA00023136"/>
    </source>
</evidence>
<keyword evidence="3 8" id="KW-0812">Transmembrane</keyword>
<keyword evidence="5 8" id="KW-0472">Membrane</keyword>
<evidence type="ECO:0000256" key="2">
    <source>
        <dbReference type="ARBA" id="ARBA00009074"/>
    </source>
</evidence>
<protein>
    <submittedName>
        <fullName evidence="9">Uncharacterized protein</fullName>
    </submittedName>
</protein>
<dbReference type="AlphaFoldDB" id="A0AAN7M6Z8"/>